<dbReference type="GO" id="GO:0004813">
    <property type="term" value="F:alanine-tRNA ligase activity"/>
    <property type="evidence" value="ECO:0007669"/>
    <property type="project" value="UniProtKB-UniRule"/>
</dbReference>
<dbReference type="FunFam" id="2.40.30.130:FF:000001">
    <property type="entry name" value="Alanine--tRNA ligase"/>
    <property type="match status" value="1"/>
</dbReference>
<dbReference type="InterPro" id="IPR003156">
    <property type="entry name" value="DHHA1_dom"/>
</dbReference>
<evidence type="ECO:0000256" key="7">
    <source>
        <dbReference type="ARBA" id="ARBA00022833"/>
    </source>
</evidence>
<evidence type="ECO:0000256" key="4">
    <source>
        <dbReference type="ARBA" id="ARBA00022598"/>
    </source>
</evidence>
<proteinExistence type="inferred from homology"/>
<dbReference type="SUPFAM" id="SSF50447">
    <property type="entry name" value="Translation proteins"/>
    <property type="match status" value="1"/>
</dbReference>
<evidence type="ECO:0000313" key="15">
    <source>
        <dbReference type="Proteomes" id="UP000315037"/>
    </source>
</evidence>
<dbReference type="InterPro" id="IPR002318">
    <property type="entry name" value="Ala-tRNA-lgiase_IIc"/>
</dbReference>
<dbReference type="RefSeq" id="WP_165601054.1">
    <property type="nucleotide sequence ID" value="NZ_SORZ01000002.1"/>
</dbReference>
<dbReference type="InterPro" id="IPR018164">
    <property type="entry name" value="Ala-tRNA-synth_IIc_N"/>
</dbReference>
<dbReference type="InterPro" id="IPR023033">
    <property type="entry name" value="Ala_tRNA_ligase_euk/bac"/>
</dbReference>
<sequence length="888" mass="96833">MTSTNDIRSAFLDYFASHGHQVLPSASLVPQNDPTLLFTNAGMVPFKNIFTGQEVRPYQRATTAQKVVRAGGKHNDLDNVGYTARHHTFFEMMGNFSFGDYFKPEAIEFAWNLLTKNFALPQEKLLVTVYSEDEEAAALWRKIAGLSDDRILRIPTADNFWRMGDTGPCGPCSEIFYDHGPEVAGGPPGSPDEDGDRFVEIWNLVFMQFLEEGGGNRQALPRPSIDTGMGLERFAAVMQGKRDNYDTDTLRALIEASASLLGQPADGPFKTSHRVVADHLRSTAFLIADGVLPSREGRGYVLRRIMRRAMRHLHMMGARQPVFYKLLPALIEQMGTAYPELARHQALIAETMRGEEERFAALLSRGMALLDEEMERLASGAALPGPVAFKLYDTFGFPLDLTQDVLRERGHEVDVPGFEAAMAEQRQRARAAWSGSGDTAVETHWFDARDRHGATEFVGYVSEETEAEVQAIFRGSDELAEAPAGSEVTIVLNQTPFYGESGGQIGDRGQLTAPGLKVEITDTQKQAGDLIVHHGHVTEGTLRPGLTVRAEIDHQRRARVRGHHSATHLLHEALRRQIGAHVTQKGSLNTPDRLRFDISQPRPLTPEELQAIEAEVNARIRENGKVETRLMTQEQAIAEGAMALFGEKYGDEVRVVSMGEAEGNGNGDNGENQERQAYSIELCGGTHVDRLGEIGAFRILSESGIASGVRRIEAVCGQAAEDSIRATEEVLKNAAALLKVTPAEVPGRLEKLLEERKSLNAQISTLQQKMAMSDSGGAPEEINGITLAARFLGDVNPRDLRGLAEKLLKQIGEGVVALISDANERGSIVIAVSPALAERVAAVPLAREAATLMGGKGGGGRPTMAQAGGSKPAADEVFTMLRDKLAQL</sequence>
<dbReference type="SUPFAM" id="SSF55681">
    <property type="entry name" value="Class II aaRS and biotin synthetases"/>
    <property type="match status" value="1"/>
</dbReference>
<evidence type="ECO:0000256" key="6">
    <source>
        <dbReference type="ARBA" id="ARBA00022741"/>
    </source>
</evidence>
<comment type="catalytic activity">
    <reaction evidence="12">
        <text>tRNA(Ala) + L-alanine + ATP = L-alanyl-tRNA(Ala) + AMP + diphosphate</text>
        <dbReference type="Rhea" id="RHEA:12540"/>
        <dbReference type="Rhea" id="RHEA-COMP:9657"/>
        <dbReference type="Rhea" id="RHEA-COMP:9923"/>
        <dbReference type="ChEBI" id="CHEBI:30616"/>
        <dbReference type="ChEBI" id="CHEBI:33019"/>
        <dbReference type="ChEBI" id="CHEBI:57972"/>
        <dbReference type="ChEBI" id="CHEBI:78442"/>
        <dbReference type="ChEBI" id="CHEBI:78497"/>
        <dbReference type="ChEBI" id="CHEBI:456215"/>
        <dbReference type="EC" id="6.1.1.7"/>
    </reaction>
</comment>
<comment type="subcellular location">
    <subcellularLocation>
        <location evidence="1 12">Cytoplasm</location>
    </subcellularLocation>
</comment>
<dbReference type="CDD" id="cd00673">
    <property type="entry name" value="AlaRS_core"/>
    <property type="match status" value="1"/>
</dbReference>
<evidence type="ECO:0000256" key="3">
    <source>
        <dbReference type="ARBA" id="ARBA00022555"/>
    </source>
</evidence>
<evidence type="ECO:0000256" key="11">
    <source>
        <dbReference type="ARBA" id="ARBA00023146"/>
    </source>
</evidence>
<keyword evidence="4 12" id="KW-0436">Ligase</keyword>
<dbReference type="GO" id="GO:0005524">
    <property type="term" value="F:ATP binding"/>
    <property type="evidence" value="ECO:0007669"/>
    <property type="project" value="UniProtKB-UniRule"/>
</dbReference>
<dbReference type="Gene3D" id="2.40.30.130">
    <property type="match status" value="1"/>
</dbReference>
<keyword evidence="5 12" id="KW-0479">Metal-binding</keyword>
<feature type="binding site" evidence="12">
    <location>
        <position position="683"/>
    </location>
    <ligand>
        <name>Zn(2+)</name>
        <dbReference type="ChEBI" id="CHEBI:29105"/>
    </ligand>
</feature>
<protein>
    <recommendedName>
        <fullName evidence="12">Alanine--tRNA ligase</fullName>
        <ecNumber evidence="12">6.1.1.7</ecNumber>
    </recommendedName>
    <alternativeName>
        <fullName evidence="12">Alanyl-tRNA synthetase</fullName>
        <shortName evidence="12">AlaRS</shortName>
    </alternativeName>
</protein>
<dbReference type="HAMAP" id="MF_00036_B">
    <property type="entry name" value="Ala_tRNA_synth_B"/>
    <property type="match status" value="1"/>
</dbReference>
<comment type="domain">
    <text evidence="12">Consists of three domains; the N-terminal catalytic domain, the editing domain and the C-terminal C-Ala domain. The editing domain removes incorrectly charged amino acids, while the C-Ala domain, along with tRNA(Ala), serves as a bridge to cooperatively bring together the editing and aminoacylation centers thus stimulating deacylation of misacylated tRNAs.</text>
</comment>
<dbReference type="EMBL" id="SORZ01000002">
    <property type="protein sequence ID" value="TPW34479.1"/>
    <property type="molecule type" value="Genomic_DNA"/>
</dbReference>
<keyword evidence="8 12" id="KW-0067">ATP-binding</keyword>
<dbReference type="InterPro" id="IPR050058">
    <property type="entry name" value="Ala-tRNA_ligase"/>
</dbReference>
<dbReference type="AlphaFoldDB" id="A0A506UMD2"/>
<comment type="similarity">
    <text evidence="2 12">Belongs to the class-II aminoacyl-tRNA synthetase family.</text>
</comment>
<dbReference type="EC" id="6.1.1.7" evidence="12"/>
<accession>A0A506UMD2</accession>
<evidence type="ECO:0000256" key="2">
    <source>
        <dbReference type="ARBA" id="ARBA00008226"/>
    </source>
</evidence>
<dbReference type="PROSITE" id="PS50860">
    <property type="entry name" value="AA_TRNA_LIGASE_II_ALA"/>
    <property type="match status" value="1"/>
</dbReference>
<keyword evidence="6 12" id="KW-0547">Nucleotide-binding</keyword>
<dbReference type="InterPro" id="IPR018165">
    <property type="entry name" value="Ala-tRNA-synth_IIc_core"/>
</dbReference>
<dbReference type="FunFam" id="3.30.930.10:FF:000004">
    <property type="entry name" value="Alanine--tRNA ligase"/>
    <property type="match status" value="1"/>
</dbReference>
<gene>
    <name evidence="12 14" type="primary">alaS</name>
    <name evidence="14" type="ORF">E3202_08360</name>
</gene>
<dbReference type="GO" id="GO:0045892">
    <property type="term" value="P:negative regulation of DNA-templated transcription"/>
    <property type="evidence" value="ECO:0007669"/>
    <property type="project" value="TreeGrafter"/>
</dbReference>
<dbReference type="InterPro" id="IPR009000">
    <property type="entry name" value="Transl_B-barrel_sf"/>
</dbReference>
<dbReference type="GO" id="GO:0002161">
    <property type="term" value="F:aminoacyl-tRNA deacylase activity"/>
    <property type="evidence" value="ECO:0007669"/>
    <property type="project" value="TreeGrafter"/>
</dbReference>
<evidence type="ECO:0000259" key="13">
    <source>
        <dbReference type="PROSITE" id="PS50860"/>
    </source>
</evidence>
<feature type="binding site" evidence="12">
    <location>
        <position position="564"/>
    </location>
    <ligand>
        <name>Zn(2+)</name>
        <dbReference type="ChEBI" id="CHEBI:29105"/>
    </ligand>
</feature>
<comment type="function">
    <text evidence="12">Catalyzes the attachment of alanine to tRNA(Ala) in a two-step reaction: alanine is first activated by ATP to form Ala-AMP and then transferred to the acceptor end of tRNA(Ala). Also edits incorrectly charged Ser-tRNA(Ala) and Gly-tRNA(Ala) via its editing domain.</text>
</comment>
<dbReference type="SMART" id="SM00863">
    <property type="entry name" value="tRNA_SAD"/>
    <property type="match status" value="1"/>
</dbReference>
<reference evidence="14 15" key="1">
    <citation type="submission" date="2019-03" db="EMBL/GenBank/DDBJ databases">
        <title>The complete genome sequence of Neokomagataea sp. Jb2 NBRC113641.</title>
        <authorList>
            <person name="Chua K.-O."/>
            <person name="Chan K.-G."/>
            <person name="See-Too W.-S."/>
        </authorList>
    </citation>
    <scope>NUCLEOTIDE SEQUENCE [LARGE SCALE GENOMIC DNA]</scope>
    <source>
        <strain evidence="14 15">Jb2</strain>
    </source>
</reference>
<dbReference type="FunFam" id="3.10.310.40:FF:000001">
    <property type="entry name" value="Alanine--tRNA ligase"/>
    <property type="match status" value="1"/>
</dbReference>
<dbReference type="Proteomes" id="UP000315037">
    <property type="component" value="Unassembled WGS sequence"/>
</dbReference>
<dbReference type="PANTHER" id="PTHR11777">
    <property type="entry name" value="ALANYL-TRNA SYNTHETASE"/>
    <property type="match status" value="1"/>
</dbReference>
<dbReference type="PRINTS" id="PR00980">
    <property type="entry name" value="TRNASYNTHALA"/>
</dbReference>
<keyword evidence="9 12" id="KW-0694">RNA-binding</keyword>
<dbReference type="FunFam" id="3.30.54.20:FF:000001">
    <property type="entry name" value="Alanine--tRNA ligase"/>
    <property type="match status" value="1"/>
</dbReference>
<dbReference type="Gene3D" id="3.30.54.20">
    <property type="match status" value="1"/>
</dbReference>
<feature type="binding site" evidence="12">
    <location>
        <position position="568"/>
    </location>
    <ligand>
        <name>Zn(2+)</name>
        <dbReference type="ChEBI" id="CHEBI:29105"/>
    </ligand>
</feature>
<name>A0A506UMD2_9PROT</name>
<evidence type="ECO:0000256" key="9">
    <source>
        <dbReference type="ARBA" id="ARBA00022884"/>
    </source>
</evidence>
<evidence type="ECO:0000256" key="12">
    <source>
        <dbReference type="HAMAP-Rule" id="MF_00036"/>
    </source>
</evidence>
<dbReference type="NCBIfam" id="TIGR00344">
    <property type="entry name" value="alaS"/>
    <property type="match status" value="1"/>
</dbReference>
<evidence type="ECO:0000256" key="5">
    <source>
        <dbReference type="ARBA" id="ARBA00022723"/>
    </source>
</evidence>
<dbReference type="Gene3D" id="3.30.930.10">
    <property type="entry name" value="Bira Bifunctional Protein, Domain 2"/>
    <property type="match status" value="1"/>
</dbReference>
<dbReference type="FunFam" id="3.30.980.10:FF:000004">
    <property type="entry name" value="Alanine--tRNA ligase, cytoplasmic"/>
    <property type="match status" value="1"/>
</dbReference>
<dbReference type="InterPro" id="IPR018163">
    <property type="entry name" value="Thr/Ala-tRNA-synth_IIc_edit"/>
</dbReference>
<dbReference type="InterPro" id="IPR018162">
    <property type="entry name" value="Ala-tRNA-ligase_IIc_anticod-bd"/>
</dbReference>
<dbReference type="Gene3D" id="6.10.250.550">
    <property type="match status" value="1"/>
</dbReference>
<dbReference type="GO" id="GO:0008270">
    <property type="term" value="F:zinc ion binding"/>
    <property type="evidence" value="ECO:0007669"/>
    <property type="project" value="UniProtKB-UniRule"/>
</dbReference>
<evidence type="ECO:0000256" key="1">
    <source>
        <dbReference type="ARBA" id="ARBA00004496"/>
    </source>
</evidence>
<dbReference type="GO" id="GO:0006419">
    <property type="term" value="P:alanyl-tRNA aminoacylation"/>
    <property type="evidence" value="ECO:0007669"/>
    <property type="project" value="UniProtKB-UniRule"/>
</dbReference>
<dbReference type="InterPro" id="IPR012947">
    <property type="entry name" value="tRNA_SAD"/>
</dbReference>
<keyword evidence="3 12" id="KW-0820">tRNA-binding</keyword>
<dbReference type="Pfam" id="PF07973">
    <property type="entry name" value="tRNA_SAD"/>
    <property type="match status" value="1"/>
</dbReference>
<dbReference type="SUPFAM" id="SSF101353">
    <property type="entry name" value="Putative anticodon-binding domain of alanyl-tRNA synthetase (AlaRS)"/>
    <property type="match status" value="1"/>
</dbReference>
<dbReference type="Pfam" id="PF02272">
    <property type="entry name" value="DHHA1"/>
    <property type="match status" value="1"/>
</dbReference>
<feature type="domain" description="Alanyl-transfer RNA synthetases family profile" evidence="13">
    <location>
        <begin position="2"/>
        <end position="726"/>
    </location>
</feature>
<comment type="caution">
    <text evidence="14">The sequence shown here is derived from an EMBL/GenBank/DDBJ whole genome shotgun (WGS) entry which is preliminary data.</text>
</comment>
<dbReference type="GO" id="GO:0000049">
    <property type="term" value="F:tRNA binding"/>
    <property type="evidence" value="ECO:0007669"/>
    <property type="project" value="UniProtKB-KW"/>
</dbReference>
<evidence type="ECO:0000313" key="14">
    <source>
        <dbReference type="EMBL" id="TPW34479.1"/>
    </source>
</evidence>
<dbReference type="Gene3D" id="3.10.310.40">
    <property type="match status" value="1"/>
</dbReference>
<dbReference type="SUPFAM" id="SSF55186">
    <property type="entry name" value="ThrRS/AlaRS common domain"/>
    <property type="match status" value="1"/>
</dbReference>
<keyword evidence="7 12" id="KW-0862">Zinc</keyword>
<keyword evidence="10 12" id="KW-0648">Protein biosynthesis</keyword>
<dbReference type="PANTHER" id="PTHR11777:SF9">
    <property type="entry name" value="ALANINE--TRNA LIGASE, CYTOPLASMIC"/>
    <property type="match status" value="1"/>
</dbReference>
<comment type="cofactor">
    <cofactor evidence="12">
        <name>Zn(2+)</name>
        <dbReference type="ChEBI" id="CHEBI:29105"/>
    </cofactor>
    <text evidence="12">Binds 1 zinc ion per subunit.</text>
</comment>
<evidence type="ECO:0000256" key="10">
    <source>
        <dbReference type="ARBA" id="ARBA00022917"/>
    </source>
</evidence>
<dbReference type="Gene3D" id="3.30.980.10">
    <property type="entry name" value="Threonyl-trna Synthetase, Chain A, domain 2"/>
    <property type="match status" value="1"/>
</dbReference>
<keyword evidence="15" id="KW-1185">Reference proteome</keyword>
<keyword evidence="11 12" id="KW-0030">Aminoacyl-tRNA synthetase</keyword>
<dbReference type="Pfam" id="PF01411">
    <property type="entry name" value="tRNA-synt_2c"/>
    <property type="match status" value="1"/>
</dbReference>
<keyword evidence="12" id="KW-0963">Cytoplasm</keyword>
<organism evidence="14 15">
    <name type="scientific">Oecophyllibacter saccharovorans</name>
    <dbReference type="NCBI Taxonomy" id="2558360"/>
    <lineage>
        <taxon>Bacteria</taxon>
        <taxon>Pseudomonadati</taxon>
        <taxon>Pseudomonadota</taxon>
        <taxon>Alphaproteobacteria</taxon>
        <taxon>Acetobacterales</taxon>
        <taxon>Acetobacteraceae</taxon>
        <taxon>Oecophyllibacter</taxon>
    </lineage>
</organism>
<feature type="binding site" evidence="12">
    <location>
        <position position="687"/>
    </location>
    <ligand>
        <name>Zn(2+)</name>
        <dbReference type="ChEBI" id="CHEBI:29105"/>
    </ligand>
</feature>
<dbReference type="GO" id="GO:0005829">
    <property type="term" value="C:cytosol"/>
    <property type="evidence" value="ECO:0007669"/>
    <property type="project" value="TreeGrafter"/>
</dbReference>
<evidence type="ECO:0000256" key="8">
    <source>
        <dbReference type="ARBA" id="ARBA00022840"/>
    </source>
</evidence>
<dbReference type="InterPro" id="IPR045864">
    <property type="entry name" value="aa-tRNA-synth_II/BPL/LPL"/>
</dbReference>